<evidence type="ECO:0000259" key="10">
    <source>
        <dbReference type="Pfam" id="PF02463"/>
    </source>
</evidence>
<evidence type="ECO:0000256" key="9">
    <source>
        <dbReference type="PIRNR" id="PIRNR003128"/>
    </source>
</evidence>
<dbReference type="CDD" id="cd03241">
    <property type="entry name" value="ABC_RecN"/>
    <property type="match status" value="2"/>
</dbReference>
<evidence type="ECO:0000313" key="12">
    <source>
        <dbReference type="Proteomes" id="UP000297700"/>
    </source>
</evidence>
<dbReference type="GO" id="GO:0043590">
    <property type="term" value="C:bacterial nucleoid"/>
    <property type="evidence" value="ECO:0007669"/>
    <property type="project" value="TreeGrafter"/>
</dbReference>
<dbReference type="RefSeq" id="WP_135162897.1">
    <property type="nucleotide sequence ID" value="NZ_SPQS01000003.1"/>
</dbReference>
<dbReference type="PANTHER" id="PTHR11059:SF0">
    <property type="entry name" value="DNA REPAIR PROTEIN RECN"/>
    <property type="match status" value="1"/>
</dbReference>
<dbReference type="Gene3D" id="3.40.50.300">
    <property type="entry name" value="P-loop containing nucleotide triphosphate hydrolases"/>
    <property type="match status" value="2"/>
</dbReference>
<dbReference type="GO" id="GO:0005524">
    <property type="term" value="F:ATP binding"/>
    <property type="evidence" value="ECO:0007669"/>
    <property type="project" value="UniProtKB-KW"/>
</dbReference>
<evidence type="ECO:0000256" key="5">
    <source>
        <dbReference type="ARBA" id="ARBA00022763"/>
    </source>
</evidence>
<reference evidence="11 12" key="1">
    <citation type="submission" date="2019-03" db="EMBL/GenBank/DDBJ databases">
        <title>Bradyrhizobium strains diversity.</title>
        <authorList>
            <person name="Urquiaga M.C.O."/>
            <person name="Hungria M."/>
            <person name="Delamuta J.R.M."/>
            <person name="Klepa M.S."/>
        </authorList>
    </citation>
    <scope>NUCLEOTIDE SEQUENCE [LARGE SCALE GENOMIC DNA]</scope>
    <source>
        <strain evidence="11 12">CNPSo 3426</strain>
    </source>
</reference>
<dbReference type="PIRSF" id="PIRSF003128">
    <property type="entry name" value="RecN"/>
    <property type="match status" value="1"/>
</dbReference>
<dbReference type="InterPro" id="IPR003395">
    <property type="entry name" value="RecF/RecN/SMC_N"/>
</dbReference>
<comment type="function">
    <text evidence="1 9">May be involved in recombinational repair of damaged DNA.</text>
</comment>
<keyword evidence="6" id="KW-0067">ATP-binding</keyword>
<dbReference type="GO" id="GO:0006281">
    <property type="term" value="P:DNA repair"/>
    <property type="evidence" value="ECO:0007669"/>
    <property type="project" value="UniProtKB-KW"/>
</dbReference>
<gene>
    <name evidence="11" type="primary">recN</name>
    <name evidence="11" type="ORF">E4K64_07215</name>
</gene>
<evidence type="ECO:0000256" key="7">
    <source>
        <dbReference type="ARBA" id="ARBA00023204"/>
    </source>
</evidence>
<comment type="similarity">
    <text evidence="2 9">Belongs to the RecN family.</text>
</comment>
<sequence length="562" mass="59760">MLARLSIRDIVLIERLDIEFAAGLAVLTGETGAGKSILLDAFALALGGRGDAGLVRHGAEQGQVTAVFDVPKNHPAAKILAENGLDDTSVEESCEMILRRVQLADGRTRAFINDQSISVQTLKAVGAALVEIHGQHDERALVDAATHRRLLDAFAGLEKDVAAVEALWDARRTANTALEEHRAGMERAAREADYLRHASAELKQLAPRDGEETSLAHRRSTMMQGEKIASDLREAQEAVGGNHSPVAALSAAVRRLERRGVNSPALVEPAVKAIDAAINALEEADQHLQAALAATDFDPAELERIEERLFALRAASRKYSTPVDGLAALAAKYAADVVLIDAGASQLKKLEQAAIEADSRYAAAAKKLSLARQKSAEKLNKAVNAELAPLKLERAKFMTQVETDEAAPGPQGFDRVEFWVQTNPGTKPGPLMKVASGGELSRFLLALKVVLSDRGSAPTLVFDEIDTGVGGAVADAIGGRLARLAGKVQVMAVTHAPQVAARADQHLLISKDALDKGKRVATRVNALAADHRREEIARMLAGAEITAEARAAAERLLKAATA</sequence>
<dbReference type="InterPro" id="IPR004604">
    <property type="entry name" value="DNA_recomb/repair_RecN"/>
</dbReference>
<dbReference type="GO" id="GO:0009432">
    <property type="term" value="P:SOS response"/>
    <property type="evidence" value="ECO:0007669"/>
    <property type="project" value="TreeGrafter"/>
</dbReference>
<dbReference type="FunFam" id="3.40.50.300:FF:000319">
    <property type="entry name" value="DNA repair protein RecN"/>
    <property type="match status" value="1"/>
</dbReference>
<dbReference type="Proteomes" id="UP000297700">
    <property type="component" value="Unassembled WGS sequence"/>
</dbReference>
<evidence type="ECO:0000256" key="6">
    <source>
        <dbReference type="ARBA" id="ARBA00022840"/>
    </source>
</evidence>
<feature type="domain" description="RecF/RecN/SMC N-terminal" evidence="10">
    <location>
        <begin position="7"/>
        <end position="510"/>
    </location>
</feature>
<keyword evidence="5 9" id="KW-0227">DNA damage</keyword>
<comment type="caution">
    <text evidence="11">The sequence shown here is derived from an EMBL/GenBank/DDBJ whole genome shotgun (WGS) entry which is preliminary data.</text>
</comment>
<evidence type="ECO:0000256" key="3">
    <source>
        <dbReference type="ARBA" id="ARBA00021315"/>
    </source>
</evidence>
<dbReference type="SUPFAM" id="SSF52540">
    <property type="entry name" value="P-loop containing nucleoside triphosphate hydrolases"/>
    <property type="match status" value="2"/>
</dbReference>
<evidence type="ECO:0000256" key="8">
    <source>
        <dbReference type="ARBA" id="ARBA00033408"/>
    </source>
</evidence>
<organism evidence="11 12">
    <name type="scientific">Bradyrhizobium frederickii</name>
    <dbReference type="NCBI Taxonomy" id="2560054"/>
    <lineage>
        <taxon>Bacteria</taxon>
        <taxon>Pseudomonadati</taxon>
        <taxon>Pseudomonadota</taxon>
        <taxon>Alphaproteobacteria</taxon>
        <taxon>Hyphomicrobiales</taxon>
        <taxon>Nitrobacteraceae</taxon>
        <taxon>Bradyrhizobium</taxon>
    </lineage>
</organism>
<accession>A0A4Y9PGY5</accession>
<evidence type="ECO:0000256" key="1">
    <source>
        <dbReference type="ARBA" id="ARBA00003618"/>
    </source>
</evidence>
<evidence type="ECO:0000256" key="2">
    <source>
        <dbReference type="ARBA" id="ARBA00009441"/>
    </source>
</evidence>
<dbReference type="Pfam" id="PF02463">
    <property type="entry name" value="SMC_N"/>
    <property type="match status" value="1"/>
</dbReference>
<evidence type="ECO:0000313" key="11">
    <source>
        <dbReference type="EMBL" id="TFV78957.1"/>
    </source>
</evidence>
<name>A0A4Y9PGY5_9BRAD</name>
<dbReference type="FunFam" id="3.40.50.300:FF:000356">
    <property type="entry name" value="DNA repair protein RecN"/>
    <property type="match status" value="1"/>
</dbReference>
<evidence type="ECO:0000256" key="4">
    <source>
        <dbReference type="ARBA" id="ARBA00022741"/>
    </source>
</evidence>
<dbReference type="EMBL" id="SPQS01000003">
    <property type="protein sequence ID" value="TFV78957.1"/>
    <property type="molecule type" value="Genomic_DNA"/>
</dbReference>
<keyword evidence="4" id="KW-0547">Nucleotide-binding</keyword>
<proteinExistence type="inferred from homology"/>
<dbReference type="NCBIfam" id="TIGR00634">
    <property type="entry name" value="recN"/>
    <property type="match status" value="1"/>
</dbReference>
<protein>
    <recommendedName>
        <fullName evidence="3 9">DNA repair protein RecN</fullName>
    </recommendedName>
    <alternativeName>
        <fullName evidence="8 9">Recombination protein N</fullName>
    </alternativeName>
</protein>
<dbReference type="InterPro" id="IPR027417">
    <property type="entry name" value="P-loop_NTPase"/>
</dbReference>
<dbReference type="PANTHER" id="PTHR11059">
    <property type="entry name" value="DNA REPAIR PROTEIN RECN"/>
    <property type="match status" value="1"/>
</dbReference>
<dbReference type="GO" id="GO:0006310">
    <property type="term" value="P:DNA recombination"/>
    <property type="evidence" value="ECO:0007669"/>
    <property type="project" value="InterPro"/>
</dbReference>
<dbReference type="AlphaFoldDB" id="A0A4Y9PGY5"/>
<keyword evidence="7 9" id="KW-0234">DNA repair</keyword>